<name>A0ABR1F3P0_9ASCO</name>
<dbReference type="Proteomes" id="UP001498771">
    <property type="component" value="Unassembled WGS sequence"/>
</dbReference>
<feature type="transmembrane region" description="Helical" evidence="1">
    <location>
        <begin position="12"/>
        <end position="35"/>
    </location>
</feature>
<evidence type="ECO:0000256" key="1">
    <source>
        <dbReference type="SAM" id="Phobius"/>
    </source>
</evidence>
<feature type="non-terminal residue" evidence="2">
    <location>
        <position position="79"/>
    </location>
</feature>
<protein>
    <submittedName>
        <fullName evidence="2">Uncharacterized protein</fullName>
    </submittedName>
</protein>
<comment type="caution">
    <text evidence="2">The sequence shown here is derived from an EMBL/GenBank/DDBJ whole genome shotgun (WGS) entry which is preliminary data.</text>
</comment>
<organism evidence="2 3">
    <name type="scientific">Myxozyma melibiosi</name>
    <dbReference type="NCBI Taxonomy" id="54550"/>
    <lineage>
        <taxon>Eukaryota</taxon>
        <taxon>Fungi</taxon>
        <taxon>Dikarya</taxon>
        <taxon>Ascomycota</taxon>
        <taxon>Saccharomycotina</taxon>
        <taxon>Lipomycetes</taxon>
        <taxon>Lipomycetales</taxon>
        <taxon>Lipomycetaceae</taxon>
        <taxon>Myxozyma</taxon>
    </lineage>
</organism>
<gene>
    <name evidence="2" type="ORF">BZA70DRAFT_280820</name>
</gene>
<keyword evidence="1" id="KW-1133">Transmembrane helix</keyword>
<dbReference type="EMBL" id="JBBJBU010000008">
    <property type="protein sequence ID" value="KAK7204471.1"/>
    <property type="molecule type" value="Genomic_DNA"/>
</dbReference>
<keyword evidence="1" id="KW-0472">Membrane</keyword>
<dbReference type="GeneID" id="90038547"/>
<keyword evidence="1" id="KW-0812">Transmembrane</keyword>
<sequence length="79" mass="8952">MRIQHHRPMRPYRLTIPGPSVAAHTFFSLLLLSLFSFSRPVINQTLSPSLSPSLSLSLSLFFSRRESTHARTAWLGRSS</sequence>
<dbReference type="RefSeq" id="XP_064767504.1">
    <property type="nucleotide sequence ID" value="XM_064913035.1"/>
</dbReference>
<reference evidence="2 3" key="1">
    <citation type="submission" date="2024-03" db="EMBL/GenBank/DDBJ databases">
        <title>Genome-scale model development and genomic sequencing of the oleaginous clade Lipomyces.</title>
        <authorList>
            <consortium name="Lawrence Berkeley National Laboratory"/>
            <person name="Czajka J.J."/>
            <person name="Han Y."/>
            <person name="Kim J."/>
            <person name="Mondo S.J."/>
            <person name="Hofstad B.A."/>
            <person name="Robles A."/>
            <person name="Haridas S."/>
            <person name="Riley R."/>
            <person name="LaButti K."/>
            <person name="Pangilinan J."/>
            <person name="Andreopoulos W."/>
            <person name="Lipzen A."/>
            <person name="Yan J."/>
            <person name="Wang M."/>
            <person name="Ng V."/>
            <person name="Grigoriev I.V."/>
            <person name="Spatafora J.W."/>
            <person name="Magnuson J.K."/>
            <person name="Baker S.E."/>
            <person name="Pomraning K.R."/>
        </authorList>
    </citation>
    <scope>NUCLEOTIDE SEQUENCE [LARGE SCALE GENOMIC DNA]</scope>
    <source>
        <strain evidence="2 3">Phaff 52-87</strain>
    </source>
</reference>
<accession>A0ABR1F3P0</accession>
<proteinExistence type="predicted"/>
<evidence type="ECO:0000313" key="3">
    <source>
        <dbReference type="Proteomes" id="UP001498771"/>
    </source>
</evidence>
<keyword evidence="3" id="KW-1185">Reference proteome</keyword>
<evidence type="ECO:0000313" key="2">
    <source>
        <dbReference type="EMBL" id="KAK7204471.1"/>
    </source>
</evidence>